<gene>
    <name evidence="2" type="ORF">BUZ14_04215</name>
</gene>
<evidence type="ECO:0000313" key="2">
    <source>
        <dbReference type="EMBL" id="RIP35863.1"/>
    </source>
</evidence>
<dbReference type="EMBL" id="QYJN01000002">
    <property type="protein sequence ID" value="RIP35863.1"/>
    <property type="molecule type" value="Genomic_DNA"/>
</dbReference>
<evidence type="ECO:0000259" key="1">
    <source>
        <dbReference type="Pfam" id="PF08346"/>
    </source>
</evidence>
<accession>A0A3A0VT71</accession>
<feature type="domain" description="AntA/AntB antirepressor" evidence="1">
    <location>
        <begin position="18"/>
        <end position="88"/>
    </location>
</feature>
<comment type="caution">
    <text evidence="2">The sequence shown here is derived from an EMBL/GenBank/DDBJ whole genome shotgun (WGS) entry which is preliminary data.</text>
</comment>
<reference evidence="2 3" key="1">
    <citation type="journal article" date="2016" name="Front. Microbiol.">
        <title>Comprehensive Phylogenetic Analysis of Bovine Non-aureus Staphylococci Species Based on Whole-Genome Sequencing.</title>
        <authorList>
            <person name="Naushad S."/>
            <person name="Barkema H.W."/>
            <person name="Luby C."/>
            <person name="Condas L.A."/>
            <person name="Nobrega D.B."/>
            <person name="Carson D.A."/>
            <person name="De Buck J."/>
        </authorList>
    </citation>
    <scope>NUCLEOTIDE SEQUENCE [LARGE SCALE GENOMIC DNA]</scope>
    <source>
        <strain evidence="2 3">SNUC 4781</strain>
    </source>
</reference>
<dbReference type="Proteomes" id="UP000265541">
    <property type="component" value="Unassembled WGS sequence"/>
</dbReference>
<name>A0A3A0VT71_STAGA</name>
<dbReference type="InterPro" id="IPR013557">
    <property type="entry name" value="AntA/B_antirep"/>
</dbReference>
<protein>
    <recommendedName>
        <fullName evidence="1">AntA/AntB antirepressor domain-containing protein</fullName>
    </recommendedName>
</protein>
<dbReference type="Pfam" id="PF08346">
    <property type="entry name" value="AntA"/>
    <property type="match status" value="1"/>
</dbReference>
<organism evidence="2 3">
    <name type="scientific">Staphylococcus gallinarum</name>
    <dbReference type="NCBI Taxonomy" id="1293"/>
    <lineage>
        <taxon>Bacteria</taxon>
        <taxon>Bacillati</taxon>
        <taxon>Bacillota</taxon>
        <taxon>Bacilli</taxon>
        <taxon>Bacillales</taxon>
        <taxon>Staphylococcaceae</taxon>
        <taxon>Staphylococcus</taxon>
    </lineage>
</organism>
<proteinExistence type="predicted"/>
<evidence type="ECO:0000313" key="3">
    <source>
        <dbReference type="Proteomes" id="UP000265541"/>
    </source>
</evidence>
<sequence length="93" mass="10928">MIVQTYSVPKDYVRTVAVSGDELHQELEIGTRYNDWIERLLKYGFEQNIDYIIRSEKVHGQKRACTYEQVNHIITLDTAKEISMIQRSVIPKN</sequence>
<dbReference type="AlphaFoldDB" id="A0A3A0VT71"/>
<dbReference type="OrthoDB" id="9812611at2"/>